<feature type="region of interest" description="RNA binding" evidence="7">
    <location>
        <begin position="250"/>
        <end position="256"/>
    </location>
</feature>
<dbReference type="OrthoDB" id="9805417at2"/>
<dbReference type="InterPro" id="IPR036511">
    <property type="entry name" value="TGT-like_sf"/>
</dbReference>
<proteinExistence type="inferred from homology"/>
<evidence type="ECO:0000256" key="7">
    <source>
        <dbReference type="HAMAP-Rule" id="MF_00168"/>
    </source>
</evidence>
<dbReference type="GO" id="GO:0005829">
    <property type="term" value="C:cytosol"/>
    <property type="evidence" value="ECO:0007669"/>
    <property type="project" value="TreeGrafter"/>
</dbReference>
<dbReference type="InterPro" id="IPR050076">
    <property type="entry name" value="ArchSynthase1/Queuine_TRR"/>
</dbReference>
<feature type="binding site" evidence="7">
    <location>
        <position position="147"/>
    </location>
    <ligand>
        <name>substrate</name>
    </ligand>
</feature>
<feature type="region of interest" description="RNA binding; important for wobble base 34 recognition" evidence="7">
    <location>
        <begin position="274"/>
        <end position="278"/>
    </location>
</feature>
<gene>
    <name evidence="7" type="primary">tgt</name>
    <name evidence="9" type="ORF">CW354_13800</name>
</gene>
<protein>
    <recommendedName>
        <fullName evidence="7">Queuine tRNA-ribosyltransferase</fullName>
        <ecNumber evidence="7">2.4.2.29</ecNumber>
    </recommendedName>
    <alternativeName>
        <fullName evidence="7">Guanine insertion enzyme</fullName>
    </alternativeName>
    <alternativeName>
        <fullName evidence="7">tRNA-guanine transglycosylase</fullName>
    </alternativeName>
</protein>
<dbReference type="PANTHER" id="PTHR46499:SF1">
    <property type="entry name" value="QUEUINE TRNA-RIBOSYLTRANSFERASE"/>
    <property type="match status" value="1"/>
</dbReference>
<organism evidence="9 10">
    <name type="scientific">Hyphococcus luteus</name>
    <dbReference type="NCBI Taxonomy" id="2058213"/>
    <lineage>
        <taxon>Bacteria</taxon>
        <taxon>Pseudomonadati</taxon>
        <taxon>Pseudomonadota</taxon>
        <taxon>Alphaproteobacteria</taxon>
        <taxon>Parvularculales</taxon>
        <taxon>Parvularculaceae</taxon>
        <taxon>Hyphococcus</taxon>
    </lineage>
</organism>
<comment type="subunit">
    <text evidence="7">Homodimer. Within each dimer, one monomer is responsible for RNA recognition and catalysis, while the other monomer binds to the replacement base PreQ1.</text>
</comment>
<dbReference type="HAMAP" id="MF_00168">
    <property type="entry name" value="Q_tRNA_Tgt"/>
    <property type="match status" value="1"/>
</dbReference>
<feature type="active site" description="Nucleophile" evidence="7">
    <location>
        <position position="269"/>
    </location>
</feature>
<keyword evidence="5 7" id="KW-0671">Queuosine biosynthesis</keyword>
<comment type="pathway">
    <text evidence="1 7">tRNA modification; tRNA-queuosine biosynthesis.</text>
</comment>
<accession>A0A2S7K3N3</accession>
<comment type="function">
    <text evidence="7">Catalyzes the base-exchange of a guanine (G) residue with the queuine precursor 7-aminomethyl-7-deazaguanine (PreQ1) at position 34 (anticodon wobble position) in tRNAs with GU(N) anticodons (tRNA-Asp, -Asn, -His and -Tyr). Catalysis occurs through a double-displacement mechanism. The nucleophile active site attacks the C1' of nucleotide 34 to detach the guanine base from the RNA, forming a covalent enzyme-RNA intermediate. The proton acceptor active site deprotonates the incoming PreQ1, allowing a nucleophilic attack on the C1' of the ribose to form the product. After dissociation, two additional enzymatic reactions on the tRNA convert PreQ1 to queuine (Q), resulting in the hypermodified nucleoside queuosine (7-(((4,5-cis-dihydroxy-2-cyclopenten-1-yl)amino)methyl)-7-deazaguanosine).</text>
</comment>
<evidence type="ECO:0000256" key="2">
    <source>
        <dbReference type="ARBA" id="ARBA00022676"/>
    </source>
</evidence>
<evidence type="ECO:0000256" key="6">
    <source>
        <dbReference type="ARBA" id="ARBA00050112"/>
    </source>
</evidence>
<dbReference type="AlphaFoldDB" id="A0A2S7K3N3"/>
<comment type="similarity">
    <text evidence="7">Belongs to the queuine tRNA-ribosyltransferase family.</text>
</comment>
<feature type="binding site" evidence="7">
    <location>
        <begin position="93"/>
        <end position="97"/>
    </location>
    <ligand>
        <name>substrate</name>
    </ligand>
</feature>
<dbReference type="Pfam" id="PF01702">
    <property type="entry name" value="TGT"/>
    <property type="match status" value="1"/>
</dbReference>
<dbReference type="SUPFAM" id="SSF51713">
    <property type="entry name" value="tRNA-guanine transglycosylase"/>
    <property type="match status" value="1"/>
</dbReference>
<keyword evidence="10" id="KW-1185">Reference proteome</keyword>
<evidence type="ECO:0000313" key="9">
    <source>
        <dbReference type="EMBL" id="PQA87113.1"/>
    </source>
</evidence>
<keyword evidence="3 7" id="KW-0808">Transferase</keyword>
<dbReference type="EC" id="2.4.2.29" evidence="7"/>
<dbReference type="PANTHER" id="PTHR46499">
    <property type="entry name" value="QUEUINE TRNA-RIBOSYLTRANSFERASE"/>
    <property type="match status" value="1"/>
</dbReference>
<comment type="caution">
    <text evidence="9">The sequence shown here is derived from an EMBL/GenBank/DDBJ whole genome shotgun (WGS) entry which is preliminary data.</text>
</comment>
<dbReference type="NCBIfam" id="TIGR00449">
    <property type="entry name" value="tgt_general"/>
    <property type="match status" value="1"/>
</dbReference>
<dbReference type="GO" id="GO:0008616">
    <property type="term" value="P:tRNA queuosine(34) biosynthetic process"/>
    <property type="evidence" value="ECO:0007669"/>
    <property type="project" value="UniProtKB-UniRule"/>
</dbReference>
<feature type="binding site" evidence="7">
    <location>
        <position position="192"/>
    </location>
    <ligand>
        <name>substrate</name>
    </ligand>
</feature>
<keyword evidence="4 7" id="KW-0819">tRNA processing</keyword>
<dbReference type="NCBIfam" id="TIGR00430">
    <property type="entry name" value="Q_tRNA_tgt"/>
    <property type="match status" value="1"/>
</dbReference>
<evidence type="ECO:0000256" key="4">
    <source>
        <dbReference type="ARBA" id="ARBA00022694"/>
    </source>
</evidence>
<evidence type="ECO:0000256" key="3">
    <source>
        <dbReference type="ARBA" id="ARBA00022679"/>
    </source>
</evidence>
<comment type="catalytic activity">
    <reaction evidence="6 7">
        <text>7-aminomethyl-7-carbaguanine + guanosine(34) in tRNA = 7-aminomethyl-7-carbaguanosine(34) in tRNA + guanine</text>
        <dbReference type="Rhea" id="RHEA:24104"/>
        <dbReference type="Rhea" id="RHEA-COMP:10341"/>
        <dbReference type="Rhea" id="RHEA-COMP:10342"/>
        <dbReference type="ChEBI" id="CHEBI:16235"/>
        <dbReference type="ChEBI" id="CHEBI:58703"/>
        <dbReference type="ChEBI" id="CHEBI:74269"/>
        <dbReference type="ChEBI" id="CHEBI:82833"/>
        <dbReference type="EC" id="2.4.2.29"/>
    </reaction>
</comment>
<dbReference type="FunFam" id="3.20.20.105:FF:000001">
    <property type="entry name" value="Queuine tRNA-ribosyltransferase"/>
    <property type="match status" value="1"/>
</dbReference>
<name>A0A2S7K3N3_9PROT</name>
<comment type="caution">
    <text evidence="7">Lacks conserved residue(s) required for the propagation of feature annotation.</text>
</comment>
<dbReference type="InterPro" id="IPR004803">
    <property type="entry name" value="TGT"/>
</dbReference>
<sequence>MSEGFSFTVSATDAGARAGVIETPRGDIRTPAFMPVGTAGTVKAMLPENVRATGADIVLGNTYHLMLRPTAERVAALGGLHHFMNWPHPILTDSGGFQVMSLSKLRKLTEEGVSFQSHIDGSKHMLTPERSIEIQCLLGADIQMQLDECPAIPIEEEKARTSMLLSVRWAERSKRAFEEKSQPGQALFGIVQGANYEALRRESLEKLMEIDFPGYSIGGLAVGEGREEMFRVLDFTTPHMPAQKPRYLMGVGKPADIVGAVARGVDMFDCVAPTRSGRHGQAWTKAGAINIKNASFADDPEPLDPESPCPASRDYSKAYLHHLFRAGEYLGPMLLTWHNLQYYQELMAGMRAAIATGDFAGFVAEFRAATGETVL</sequence>
<dbReference type="Gene3D" id="3.20.20.105">
    <property type="entry name" value="Queuine tRNA-ribosyltransferase-like"/>
    <property type="match status" value="1"/>
</dbReference>
<dbReference type="RefSeq" id="WP_104830671.1">
    <property type="nucleotide sequence ID" value="NZ_PJCH01000010.1"/>
</dbReference>
<dbReference type="UniPathway" id="UPA00392"/>
<feature type="binding site" evidence="7">
    <location>
        <position position="219"/>
    </location>
    <ligand>
        <name>substrate</name>
    </ligand>
</feature>
<feature type="active site" description="Proton acceptor" evidence="7">
    <location>
        <position position="93"/>
    </location>
</feature>
<keyword evidence="2 7" id="KW-0328">Glycosyltransferase</keyword>
<dbReference type="InterPro" id="IPR002616">
    <property type="entry name" value="tRNA_ribo_trans-like"/>
</dbReference>
<dbReference type="EMBL" id="PJCH01000010">
    <property type="protein sequence ID" value="PQA87113.1"/>
    <property type="molecule type" value="Genomic_DNA"/>
</dbReference>
<dbReference type="Proteomes" id="UP000239504">
    <property type="component" value="Unassembled WGS sequence"/>
</dbReference>
<feature type="domain" description="tRNA-guanine(15) transglycosylase-like" evidence="8">
    <location>
        <begin position="15"/>
        <end position="369"/>
    </location>
</feature>
<evidence type="ECO:0000259" key="8">
    <source>
        <dbReference type="Pfam" id="PF01702"/>
    </source>
</evidence>
<reference evidence="9 10" key="1">
    <citation type="submission" date="2017-12" db="EMBL/GenBank/DDBJ databases">
        <authorList>
            <person name="Hurst M.R.H."/>
        </authorList>
    </citation>
    <scope>NUCLEOTIDE SEQUENCE [LARGE SCALE GENOMIC DNA]</scope>
    <source>
        <strain evidence="9 10">SY-3-19</strain>
    </source>
</reference>
<dbReference type="GO" id="GO:0008479">
    <property type="term" value="F:tRNA-guanosine(34) queuine transglycosylase activity"/>
    <property type="evidence" value="ECO:0007669"/>
    <property type="project" value="UniProtKB-UniRule"/>
</dbReference>
<evidence type="ECO:0000256" key="1">
    <source>
        <dbReference type="ARBA" id="ARBA00004691"/>
    </source>
</evidence>
<evidence type="ECO:0000256" key="5">
    <source>
        <dbReference type="ARBA" id="ARBA00022785"/>
    </source>
</evidence>
<evidence type="ECO:0000313" key="10">
    <source>
        <dbReference type="Proteomes" id="UP000239504"/>
    </source>
</evidence>